<keyword evidence="7 10" id="KW-1133">Transmembrane helix</keyword>
<evidence type="ECO:0000313" key="12">
    <source>
        <dbReference type="Proteomes" id="UP000226442"/>
    </source>
</evidence>
<organism evidence="11 12">
    <name type="scientific">Tychonema bourrellyi FEM_GT703</name>
    <dbReference type="NCBI Taxonomy" id="2040638"/>
    <lineage>
        <taxon>Bacteria</taxon>
        <taxon>Bacillati</taxon>
        <taxon>Cyanobacteriota</taxon>
        <taxon>Cyanophyceae</taxon>
        <taxon>Oscillatoriophycideae</taxon>
        <taxon>Oscillatoriales</taxon>
        <taxon>Microcoleaceae</taxon>
        <taxon>Tychonema</taxon>
    </lineage>
</organism>
<feature type="transmembrane region" description="Helical" evidence="10">
    <location>
        <begin position="84"/>
        <end position="106"/>
    </location>
</feature>
<keyword evidence="3" id="KW-1003">Cell membrane</keyword>
<protein>
    <recommendedName>
        <fullName evidence="13">Sulfate transporter CysZ</fullName>
    </recommendedName>
</protein>
<gene>
    <name evidence="11" type="ORF">CP500_005990</name>
</gene>
<feature type="transmembrane region" description="Helical" evidence="10">
    <location>
        <begin position="237"/>
        <end position="254"/>
    </location>
</feature>
<evidence type="ECO:0000256" key="3">
    <source>
        <dbReference type="ARBA" id="ARBA00022475"/>
    </source>
</evidence>
<proteinExistence type="predicted"/>
<evidence type="ECO:0000256" key="7">
    <source>
        <dbReference type="ARBA" id="ARBA00022989"/>
    </source>
</evidence>
<dbReference type="PANTHER" id="PTHR37468">
    <property type="entry name" value="SULFATE TRANSPORTER CYSZ"/>
    <property type="match status" value="1"/>
</dbReference>
<dbReference type="GO" id="GO:0019344">
    <property type="term" value="P:cysteine biosynthetic process"/>
    <property type="evidence" value="ECO:0007669"/>
    <property type="project" value="TreeGrafter"/>
</dbReference>
<reference evidence="11" key="1">
    <citation type="submission" date="2017-10" db="EMBL/GenBank/DDBJ databases">
        <title>Draft genome sequence of the planktic cyanobacteria Tychonema bourrellyi isolated from alpine lentic freshwater.</title>
        <authorList>
            <person name="Tett A."/>
            <person name="Armanini F."/>
            <person name="Asnicar F."/>
            <person name="Boscaini A."/>
            <person name="Pasolli E."/>
            <person name="Zolfo M."/>
            <person name="Donati C."/>
            <person name="Salmaso N."/>
            <person name="Segata N."/>
        </authorList>
    </citation>
    <scope>NUCLEOTIDE SEQUENCE</scope>
    <source>
        <strain evidence="11">FEM_GT703</strain>
    </source>
</reference>
<evidence type="ECO:0000256" key="2">
    <source>
        <dbReference type="ARBA" id="ARBA00022448"/>
    </source>
</evidence>
<dbReference type="Pfam" id="PF07264">
    <property type="entry name" value="EI24"/>
    <property type="match status" value="1"/>
</dbReference>
<keyword evidence="4" id="KW-0997">Cell inner membrane</keyword>
<keyword evidence="8" id="KW-0764">Sulfate transport</keyword>
<dbReference type="GO" id="GO:0009675">
    <property type="term" value="F:high-affinity sulfate:proton symporter activity"/>
    <property type="evidence" value="ECO:0007669"/>
    <property type="project" value="TreeGrafter"/>
</dbReference>
<keyword evidence="2" id="KW-0813">Transport</keyword>
<dbReference type="InterPro" id="IPR059112">
    <property type="entry name" value="CysZ/EI24"/>
</dbReference>
<comment type="caution">
    <text evidence="11">The sequence shown here is derived from an EMBL/GenBank/DDBJ whole genome shotgun (WGS) entry which is preliminary data.</text>
</comment>
<evidence type="ECO:0000256" key="10">
    <source>
        <dbReference type="SAM" id="Phobius"/>
    </source>
</evidence>
<evidence type="ECO:0000256" key="5">
    <source>
        <dbReference type="ARBA" id="ARBA00022605"/>
    </source>
</evidence>
<keyword evidence="5" id="KW-0028">Amino-acid biosynthesis</keyword>
<name>A0A2G4F3H9_9CYAN</name>
<dbReference type="Proteomes" id="UP000226442">
    <property type="component" value="Unassembled WGS sequence"/>
</dbReference>
<dbReference type="PANTHER" id="PTHR37468:SF1">
    <property type="entry name" value="SULFATE TRANSPORTER CYSZ"/>
    <property type="match status" value="1"/>
</dbReference>
<evidence type="ECO:0008006" key="13">
    <source>
        <dbReference type="Google" id="ProtNLM"/>
    </source>
</evidence>
<keyword evidence="9 10" id="KW-0472">Membrane</keyword>
<evidence type="ECO:0000256" key="4">
    <source>
        <dbReference type="ARBA" id="ARBA00022519"/>
    </source>
</evidence>
<keyword evidence="12" id="KW-1185">Reference proteome</keyword>
<dbReference type="GO" id="GO:0000103">
    <property type="term" value="P:sulfate assimilation"/>
    <property type="evidence" value="ECO:0007669"/>
    <property type="project" value="TreeGrafter"/>
</dbReference>
<dbReference type="InterPro" id="IPR050480">
    <property type="entry name" value="CysZ-like"/>
</dbReference>
<dbReference type="EMBL" id="NXIB02000023">
    <property type="protein sequence ID" value="PHX56333.1"/>
    <property type="molecule type" value="Genomic_DNA"/>
</dbReference>
<feature type="transmembrane region" description="Helical" evidence="10">
    <location>
        <begin position="197"/>
        <end position="216"/>
    </location>
</feature>
<evidence type="ECO:0000313" key="11">
    <source>
        <dbReference type="EMBL" id="PHX56333.1"/>
    </source>
</evidence>
<dbReference type="RefSeq" id="WP_096830072.1">
    <property type="nucleotide sequence ID" value="NZ_NXIB02000023.1"/>
</dbReference>
<keyword evidence="6 10" id="KW-0812">Transmembrane</keyword>
<comment type="subcellular location">
    <subcellularLocation>
        <location evidence="1">Membrane</location>
        <topology evidence="1">Multi-pass membrane protein</topology>
    </subcellularLocation>
</comment>
<dbReference type="GO" id="GO:0005886">
    <property type="term" value="C:plasma membrane"/>
    <property type="evidence" value="ECO:0007669"/>
    <property type="project" value="TreeGrafter"/>
</dbReference>
<dbReference type="AlphaFoldDB" id="A0A2G4F3H9"/>
<feature type="transmembrane region" description="Helical" evidence="10">
    <location>
        <begin position="12"/>
        <end position="34"/>
    </location>
</feature>
<accession>A0A2G4F3H9</accession>
<evidence type="ECO:0000256" key="1">
    <source>
        <dbReference type="ARBA" id="ARBA00004141"/>
    </source>
</evidence>
<evidence type="ECO:0000256" key="8">
    <source>
        <dbReference type="ARBA" id="ARBA00023032"/>
    </source>
</evidence>
<feature type="transmembrane region" description="Helical" evidence="10">
    <location>
        <begin position="112"/>
        <end position="135"/>
    </location>
</feature>
<evidence type="ECO:0000256" key="9">
    <source>
        <dbReference type="ARBA" id="ARBA00023136"/>
    </source>
</evidence>
<evidence type="ECO:0000256" key="6">
    <source>
        <dbReference type="ARBA" id="ARBA00022692"/>
    </source>
</evidence>
<dbReference type="OrthoDB" id="457368at2"/>
<feature type="transmembrane region" description="Helical" evidence="10">
    <location>
        <begin position="40"/>
        <end position="64"/>
    </location>
</feature>
<sequence>MSNQLNSNPPHPIISAPIGLLAGFTYPVRAFTLLSQTPKLWGYVLVPVVLNFIIGIGLYLGLLFPSLSGIDILVADLSLRFNTLIANLPAWLSFLAVLTLAFGWLLRILLVAGLLLIIGFLLVQFGVILGSPWYGELSAQLELLRNGQLPQEEPMNLSSIFQDIKRAIAFEFRKLQLLLSFGIPLLLLNFIPGVGSIVGTLGGIALGATLVCFDFLDAPLERRRRPFKEKLEIIRGSLPASGSFGLVCFGLVSIPLLNLLAIPLCVTAGTLFFCDRIWPTYFASQEQTSDTASQIRS</sequence>